<dbReference type="GO" id="GO:0006508">
    <property type="term" value="P:proteolysis"/>
    <property type="evidence" value="ECO:0007669"/>
    <property type="project" value="UniProtKB-KW"/>
</dbReference>
<dbReference type="Pfam" id="PF24476">
    <property type="entry name" value="DUF7580"/>
    <property type="match status" value="1"/>
</dbReference>
<dbReference type="InterPro" id="IPR050131">
    <property type="entry name" value="Peptidase_S8_subtilisin-like"/>
</dbReference>
<dbReference type="SUPFAM" id="SSF52743">
    <property type="entry name" value="Subtilisin-like"/>
    <property type="match status" value="1"/>
</dbReference>
<feature type="active site" description="Charge relay system" evidence="5">
    <location>
        <position position="858"/>
    </location>
</feature>
<evidence type="ECO:0000256" key="1">
    <source>
        <dbReference type="ARBA" id="ARBA00011073"/>
    </source>
</evidence>
<feature type="chain" id="PRO_5025499914" evidence="6">
    <location>
        <begin position="19"/>
        <end position="935"/>
    </location>
</feature>
<dbReference type="InterPro" id="IPR036852">
    <property type="entry name" value="Peptidase_S8/S53_dom_sf"/>
</dbReference>
<dbReference type="InterPro" id="IPR023828">
    <property type="entry name" value="Peptidase_S8_Ser-AS"/>
</dbReference>
<keyword evidence="6" id="KW-0732">Signal</keyword>
<feature type="active site" description="Charge relay system" evidence="5">
    <location>
        <position position="703"/>
    </location>
</feature>
<dbReference type="InterPro" id="IPR056002">
    <property type="entry name" value="DUF7580"/>
</dbReference>
<keyword evidence="10" id="KW-1185">Reference proteome</keyword>
<name>A0A6A5K4M1_9PLEO</name>
<evidence type="ECO:0000256" key="3">
    <source>
        <dbReference type="ARBA" id="ARBA00022801"/>
    </source>
</evidence>
<evidence type="ECO:0000259" key="8">
    <source>
        <dbReference type="Pfam" id="PF24476"/>
    </source>
</evidence>
<feature type="domain" description="Peptidase S8/S53" evidence="7">
    <location>
        <begin position="659"/>
        <end position="883"/>
    </location>
</feature>
<dbReference type="AlphaFoldDB" id="A0A6A5K4M1"/>
<sequence>MWQLELLSCVVPAFDALAKECQESEQQYAGLGSAGECYADIVNIGLALHISGGEWASDLDDDIVSRLLMAFETRLQKKRLFPNAFRSWKPIDQTTPEPGHHIQFPELRNLAISIKLAGLGGYRECSEIPHQSTEKRQRYLSILGDNISLFRSVERRDPSKRETFLKRLRMAATHLLQVYCNQEYNVDTEQYSLSHHPSRGIKPFADRVYKVLDQHWRCNCPQRGACPTGTREARLSLIRHRHFAPKTASDIEIGRRHTPAKFEILLPVCKQSVEWKITNIEVKDAIMPCVTNANIRPVNYELCQYLRESDDVLQVNFLLENDGFWHLKPELLEDVNYHTTMESLQQLLGHDLEISTVSKCSLQEQLVLCYVLASSLLYLYPSSWLSTDWSCSMVHFVRRANCSSADMLNFPYVSVKLQDRSASQNTPDPYWQGHQHPAILALGIIFLEILTGRRFRRSEAGSLPQQRNENYAQAMKLLKRDQHQDARRLSPGLSKVIRACLKLEPPPSFPSNQLSEEGPIRHYILSCIVGPLAHELENGHKVSLKDLHTALLPEWEREDANMVKEPRVLSRRSTVLTENVIHTNKESNPSARSVNAQDSFLSKNTCPFAERYTACLYRDREELVDIGKINAAATWFDWHNNALSRIKVLRGSVGPDSPQVKIAILDSGIELPQSSLDMYDTEPQIQYRSWVDDNPQWRDEAGHGTHLAVLLRKIAPSAIVHVGRVFKKRPTKSSADTIAKAIRYAVDDWRVHIIVMSFGFGENHDSIDGAIDYAAYKKVLMFAAASNDGKNRPDGVAWPAQDDRVICVHSGDGNGNPSGFTPDAQDGMRVMVLGECVNSASPSHLKHPNNHHLMSGTSCAAPIAAGIAALILDYARSFLTQKEWEKLRRIQSIRNMFGQMKDPMSRSEYWWIKHWAWFDPKRDEGWIQGEIRRLL</sequence>
<feature type="domain" description="DUF7580" evidence="8">
    <location>
        <begin position="201"/>
        <end position="538"/>
    </location>
</feature>
<dbReference type="Gene3D" id="3.40.50.200">
    <property type="entry name" value="Peptidase S8/S53 domain"/>
    <property type="match status" value="1"/>
</dbReference>
<dbReference type="OrthoDB" id="206201at2759"/>
<gene>
    <name evidence="9" type="ORF">BDW02DRAFT_602366</name>
</gene>
<evidence type="ECO:0000256" key="2">
    <source>
        <dbReference type="ARBA" id="ARBA00022670"/>
    </source>
</evidence>
<organism evidence="9 10">
    <name type="scientific">Decorospora gaudefroyi</name>
    <dbReference type="NCBI Taxonomy" id="184978"/>
    <lineage>
        <taxon>Eukaryota</taxon>
        <taxon>Fungi</taxon>
        <taxon>Dikarya</taxon>
        <taxon>Ascomycota</taxon>
        <taxon>Pezizomycotina</taxon>
        <taxon>Dothideomycetes</taxon>
        <taxon>Pleosporomycetidae</taxon>
        <taxon>Pleosporales</taxon>
        <taxon>Pleosporineae</taxon>
        <taxon>Pleosporaceae</taxon>
        <taxon>Decorospora</taxon>
    </lineage>
</organism>
<dbReference type="EMBL" id="ML975431">
    <property type="protein sequence ID" value="KAF1829667.1"/>
    <property type="molecule type" value="Genomic_DNA"/>
</dbReference>
<dbReference type="PRINTS" id="PR00723">
    <property type="entry name" value="SUBTILISIN"/>
</dbReference>
<dbReference type="Pfam" id="PF00082">
    <property type="entry name" value="Peptidase_S8"/>
    <property type="match status" value="1"/>
</dbReference>
<evidence type="ECO:0000256" key="4">
    <source>
        <dbReference type="ARBA" id="ARBA00022825"/>
    </source>
</evidence>
<dbReference type="PROSITE" id="PS00138">
    <property type="entry name" value="SUBTILASE_SER"/>
    <property type="match status" value="1"/>
</dbReference>
<evidence type="ECO:0000259" key="7">
    <source>
        <dbReference type="Pfam" id="PF00082"/>
    </source>
</evidence>
<evidence type="ECO:0000313" key="9">
    <source>
        <dbReference type="EMBL" id="KAF1829667.1"/>
    </source>
</evidence>
<evidence type="ECO:0000256" key="5">
    <source>
        <dbReference type="PROSITE-ProRule" id="PRU01240"/>
    </source>
</evidence>
<feature type="signal peptide" evidence="6">
    <location>
        <begin position="1"/>
        <end position="18"/>
    </location>
</feature>
<reference evidence="9" key="1">
    <citation type="submission" date="2020-01" db="EMBL/GenBank/DDBJ databases">
        <authorList>
            <consortium name="DOE Joint Genome Institute"/>
            <person name="Haridas S."/>
            <person name="Albert R."/>
            <person name="Binder M."/>
            <person name="Bloem J."/>
            <person name="Labutti K."/>
            <person name="Salamov A."/>
            <person name="Andreopoulos B."/>
            <person name="Baker S.E."/>
            <person name="Barry K."/>
            <person name="Bills G."/>
            <person name="Bluhm B.H."/>
            <person name="Cannon C."/>
            <person name="Castanera R."/>
            <person name="Culley D.E."/>
            <person name="Daum C."/>
            <person name="Ezra D."/>
            <person name="Gonzalez J.B."/>
            <person name="Henrissat B."/>
            <person name="Kuo A."/>
            <person name="Liang C."/>
            <person name="Lipzen A."/>
            <person name="Lutzoni F."/>
            <person name="Magnuson J."/>
            <person name="Mondo S."/>
            <person name="Nolan M."/>
            <person name="Ohm R."/>
            <person name="Pangilinan J."/>
            <person name="Park H.-J."/>
            <person name="Ramirez L."/>
            <person name="Alfaro M."/>
            <person name="Sun H."/>
            <person name="Tritt A."/>
            <person name="Yoshinaga Y."/>
            <person name="Zwiers L.-H."/>
            <person name="Turgeon B.G."/>
            <person name="Goodwin S.B."/>
            <person name="Spatafora J.W."/>
            <person name="Crous P.W."/>
            <person name="Grigoriev I.V."/>
        </authorList>
    </citation>
    <scope>NUCLEOTIDE SEQUENCE</scope>
    <source>
        <strain evidence="9">P77</strain>
    </source>
</reference>
<accession>A0A6A5K4M1</accession>
<dbReference type="CDD" id="cd00306">
    <property type="entry name" value="Peptidases_S8_S53"/>
    <property type="match status" value="1"/>
</dbReference>
<evidence type="ECO:0000313" key="10">
    <source>
        <dbReference type="Proteomes" id="UP000800040"/>
    </source>
</evidence>
<dbReference type="InterPro" id="IPR000209">
    <property type="entry name" value="Peptidase_S8/S53_dom"/>
</dbReference>
<keyword evidence="3 5" id="KW-0378">Hydrolase</keyword>
<keyword evidence="4 5" id="KW-0720">Serine protease</keyword>
<keyword evidence="2 5" id="KW-0645">Protease</keyword>
<proteinExistence type="inferred from homology"/>
<dbReference type="PANTHER" id="PTHR43806">
    <property type="entry name" value="PEPTIDASE S8"/>
    <property type="match status" value="1"/>
</dbReference>
<dbReference type="GO" id="GO:0004252">
    <property type="term" value="F:serine-type endopeptidase activity"/>
    <property type="evidence" value="ECO:0007669"/>
    <property type="project" value="UniProtKB-UniRule"/>
</dbReference>
<protein>
    <submittedName>
        <fullName evidence="9">Uncharacterized protein</fullName>
    </submittedName>
</protein>
<dbReference type="PANTHER" id="PTHR43806:SF11">
    <property type="entry name" value="CEREVISIN-RELATED"/>
    <property type="match status" value="1"/>
</dbReference>
<comment type="similarity">
    <text evidence="1 5">Belongs to the peptidase S8 family.</text>
</comment>
<feature type="active site" description="Charge relay system" evidence="5">
    <location>
        <position position="666"/>
    </location>
</feature>
<dbReference type="Proteomes" id="UP000800040">
    <property type="component" value="Unassembled WGS sequence"/>
</dbReference>
<evidence type="ECO:0000256" key="6">
    <source>
        <dbReference type="SAM" id="SignalP"/>
    </source>
</evidence>
<dbReference type="PROSITE" id="PS51892">
    <property type="entry name" value="SUBTILASE"/>
    <property type="match status" value="1"/>
</dbReference>
<dbReference type="InterPro" id="IPR015500">
    <property type="entry name" value="Peptidase_S8_subtilisin-rel"/>
</dbReference>